<gene>
    <name evidence="1" type="ORF">IQ782_15590</name>
</gene>
<comment type="caution">
    <text evidence="1">The sequence shown here is derived from an EMBL/GenBank/DDBJ whole genome shotgun (WGS) entry which is preliminary data.</text>
</comment>
<dbReference type="Proteomes" id="UP000607796">
    <property type="component" value="Unassembled WGS sequence"/>
</dbReference>
<dbReference type="EMBL" id="JADFFK010000011">
    <property type="protein sequence ID" value="MBE9638276.1"/>
    <property type="molecule type" value="Genomic_DNA"/>
</dbReference>
<sequence length="216" mass="22918">MGNSAVSISKHELRHLLSTAAAVCELAPSRYSEATVEIAIRSASGHVICKVGDVLASTADFEVSRRIAALCAIGPAAAVKDAVQYLRNDEFGALAEKAGLSPADVVLVRSMPGANADVRLAKNVLAVQHMEDQLGVSRFQRLAKALRDGFNQGILEWRLCDLVPQEVAQRACTAAADALAEVMGAESQEDTSRKEVAKIVARTNAEQAVREAKGKP</sequence>
<keyword evidence="2" id="KW-1185">Reference proteome</keyword>
<proteinExistence type="predicted"/>
<accession>A0ABR9X4B4</accession>
<reference evidence="1 2" key="1">
    <citation type="journal article" date="2021" name="Int. J. Syst. Evol. Microbiol.">
        <title>Salipiger mangrovisoli sp. nov., isolated from mangrove soil and the proposal for the reclassification of Paraphaeobacter pallidus as Salipiger pallidus comb. nov.</title>
        <authorList>
            <person name="Du J."/>
            <person name="Liu Y."/>
            <person name="Pei T."/>
            <person name="Deng M.R."/>
            <person name="Zhu H."/>
        </authorList>
    </citation>
    <scope>NUCLEOTIDE SEQUENCE [LARGE SCALE GENOMIC DNA]</scope>
    <source>
        <strain evidence="1 2">6D45A</strain>
    </source>
</reference>
<dbReference type="RefSeq" id="WP_194135579.1">
    <property type="nucleotide sequence ID" value="NZ_JADFFK010000011.1"/>
</dbReference>
<evidence type="ECO:0000313" key="1">
    <source>
        <dbReference type="EMBL" id="MBE9638276.1"/>
    </source>
</evidence>
<evidence type="ECO:0000313" key="2">
    <source>
        <dbReference type="Proteomes" id="UP000607796"/>
    </source>
</evidence>
<name>A0ABR9X4B4_9RHOB</name>
<organism evidence="1 2">
    <name type="scientific">Salipiger mangrovisoli</name>
    <dbReference type="NCBI Taxonomy" id="2865933"/>
    <lineage>
        <taxon>Bacteria</taxon>
        <taxon>Pseudomonadati</taxon>
        <taxon>Pseudomonadota</taxon>
        <taxon>Alphaproteobacteria</taxon>
        <taxon>Rhodobacterales</taxon>
        <taxon>Roseobacteraceae</taxon>
        <taxon>Salipiger</taxon>
    </lineage>
</organism>
<protein>
    <submittedName>
        <fullName evidence="1">Uncharacterized protein</fullName>
    </submittedName>
</protein>